<dbReference type="InterPro" id="IPR008526">
    <property type="entry name" value="YedI"/>
</dbReference>
<keyword evidence="1" id="KW-0472">Membrane</keyword>
<proteinExistence type="predicted"/>
<dbReference type="EMBL" id="VUOA01000034">
    <property type="protein sequence ID" value="KAA2235498.1"/>
    <property type="molecule type" value="Genomic_DNA"/>
</dbReference>
<dbReference type="AlphaFoldDB" id="A0A5B2V9U6"/>
<dbReference type="PANTHER" id="PTHR30503:SF3">
    <property type="entry name" value="INNER MEMBRANE PROTEIN YEDI"/>
    <property type="match status" value="1"/>
</dbReference>
<feature type="transmembrane region" description="Helical" evidence="1">
    <location>
        <begin position="76"/>
        <end position="94"/>
    </location>
</feature>
<reference evidence="2 3" key="2">
    <citation type="submission" date="2019-09" db="EMBL/GenBank/DDBJ databases">
        <authorList>
            <person name="Jin C."/>
        </authorList>
    </citation>
    <scope>NUCLEOTIDE SEQUENCE [LARGE SCALE GENOMIC DNA]</scope>
    <source>
        <strain evidence="2 3">BN140002</strain>
    </source>
</reference>
<dbReference type="OrthoDB" id="9814178at2"/>
<organism evidence="2 3">
    <name type="scientific">Salinarimonas soli</name>
    <dbReference type="NCBI Taxonomy" id="1638099"/>
    <lineage>
        <taxon>Bacteria</taxon>
        <taxon>Pseudomonadati</taxon>
        <taxon>Pseudomonadota</taxon>
        <taxon>Alphaproteobacteria</taxon>
        <taxon>Hyphomicrobiales</taxon>
        <taxon>Salinarimonadaceae</taxon>
        <taxon>Salinarimonas</taxon>
    </lineage>
</organism>
<keyword evidence="3" id="KW-1185">Reference proteome</keyword>
<keyword evidence="1" id="KW-1133">Transmembrane helix</keyword>
<dbReference type="GO" id="GO:0005886">
    <property type="term" value="C:plasma membrane"/>
    <property type="evidence" value="ECO:0007669"/>
    <property type="project" value="TreeGrafter"/>
</dbReference>
<feature type="transmembrane region" description="Helical" evidence="1">
    <location>
        <begin position="228"/>
        <end position="250"/>
    </location>
</feature>
<name>A0A5B2V9U6_9HYPH</name>
<sequence>MSTGLLALLDDVASLTKVAAASLDDVTAQAAKAGAKAAGIVIDDAAVTPRYVVGFTADRELPIVWRIALGSLRNKLVFLLPGALALSALAPWAITPLLMFGGAFLCYEGAEKVYEALFPHAAHAHEAAARATPADPKQLEDEKVGGAIRTDLILSAEIMAITLSTLPDGALWVQALVLAVVGVALTVLVYGGVALIVKADDVGVALAKNGIGPVTRAIGRGLVIGMPVFLRVLSVVGTAAMIWVGGGIIVHGLEEYGFPALGHALHAASEKAAHAVPVGAGLVSWLVTAAGSGIVGGILGAFLIPIVGRVLSPLWRRLRGRTPAPHH</sequence>
<reference evidence="2 3" key="1">
    <citation type="submission" date="2019-09" db="EMBL/GenBank/DDBJ databases">
        <title>Salinarimonas rosea gen. nov., sp. nov., a new member of the a-2 subgroup of the Proteobacteria.</title>
        <authorList>
            <person name="Liu J."/>
        </authorList>
    </citation>
    <scope>NUCLEOTIDE SEQUENCE [LARGE SCALE GENOMIC DNA]</scope>
    <source>
        <strain evidence="2 3">BN140002</strain>
    </source>
</reference>
<comment type="caution">
    <text evidence="2">The sequence shown here is derived from an EMBL/GenBank/DDBJ whole genome shotgun (WGS) entry which is preliminary data.</text>
</comment>
<accession>A0A5B2V9U6</accession>
<dbReference type="PANTHER" id="PTHR30503">
    <property type="entry name" value="INNER MEMBRANE PROTEIN YEDI"/>
    <property type="match status" value="1"/>
</dbReference>
<keyword evidence="1" id="KW-0812">Transmembrane</keyword>
<feature type="transmembrane region" description="Helical" evidence="1">
    <location>
        <begin position="285"/>
        <end position="311"/>
    </location>
</feature>
<protein>
    <submittedName>
        <fullName evidence="2">DUF808 domain-containing protein</fullName>
    </submittedName>
</protein>
<feature type="transmembrane region" description="Helical" evidence="1">
    <location>
        <begin position="171"/>
        <end position="197"/>
    </location>
</feature>
<dbReference type="Proteomes" id="UP000323142">
    <property type="component" value="Unassembled WGS sequence"/>
</dbReference>
<evidence type="ECO:0000313" key="3">
    <source>
        <dbReference type="Proteomes" id="UP000323142"/>
    </source>
</evidence>
<dbReference type="PIRSF" id="PIRSF016660">
    <property type="entry name" value="YedI"/>
    <property type="match status" value="1"/>
</dbReference>
<evidence type="ECO:0000256" key="1">
    <source>
        <dbReference type="SAM" id="Phobius"/>
    </source>
</evidence>
<dbReference type="RefSeq" id="WP_149820286.1">
    <property type="nucleotide sequence ID" value="NZ_VUOA01000034.1"/>
</dbReference>
<dbReference type="Pfam" id="PF05661">
    <property type="entry name" value="DUF808"/>
    <property type="match status" value="1"/>
</dbReference>
<gene>
    <name evidence="2" type="ORF">F0L46_18495</name>
</gene>
<evidence type="ECO:0000313" key="2">
    <source>
        <dbReference type="EMBL" id="KAA2235498.1"/>
    </source>
</evidence>